<organism evidence="1 2">
    <name type="scientific">Autumnicola musiva</name>
    <dbReference type="NCBI Taxonomy" id="3075589"/>
    <lineage>
        <taxon>Bacteria</taxon>
        <taxon>Pseudomonadati</taxon>
        <taxon>Bacteroidota</taxon>
        <taxon>Flavobacteriia</taxon>
        <taxon>Flavobacteriales</taxon>
        <taxon>Flavobacteriaceae</taxon>
        <taxon>Autumnicola</taxon>
    </lineage>
</organism>
<sequence length="107" mass="12552">KELSIFFQYFLLPGRPVSCKEAGLPEPNIEEEQGGVSVTFLKDIYTEEILKTYKLESRHIKALLFMKENVRINNKEYQELFEISKRMVSYDLQILVDRNFITKIGST</sequence>
<evidence type="ECO:0000313" key="1">
    <source>
        <dbReference type="EMBL" id="MDT0678838.1"/>
    </source>
</evidence>
<comment type="caution">
    <text evidence="1">The sequence shown here is derived from an EMBL/GenBank/DDBJ whole genome shotgun (WGS) entry which is preliminary data.</text>
</comment>
<protein>
    <submittedName>
        <fullName evidence="1">Uncharacterized protein</fullName>
    </submittedName>
</protein>
<name>A0ABU3DBC2_9FLAO</name>
<proteinExistence type="predicted"/>
<dbReference type="EMBL" id="JAVRHK010000073">
    <property type="protein sequence ID" value="MDT0678838.1"/>
    <property type="molecule type" value="Genomic_DNA"/>
</dbReference>
<accession>A0ABU3DBC2</accession>
<dbReference type="SUPFAM" id="SSF46785">
    <property type="entry name" value="Winged helix' DNA-binding domain"/>
    <property type="match status" value="1"/>
</dbReference>
<dbReference type="Proteomes" id="UP001262582">
    <property type="component" value="Unassembled WGS sequence"/>
</dbReference>
<gene>
    <name evidence="1" type="ORF">RM539_19890</name>
</gene>
<keyword evidence="2" id="KW-1185">Reference proteome</keyword>
<feature type="non-terminal residue" evidence="1">
    <location>
        <position position="1"/>
    </location>
</feature>
<reference evidence="1 2" key="1">
    <citation type="submission" date="2023-09" db="EMBL/GenBank/DDBJ databases">
        <authorList>
            <person name="Rey-Velasco X."/>
        </authorList>
    </citation>
    <scope>NUCLEOTIDE SEQUENCE [LARGE SCALE GENOMIC DNA]</scope>
    <source>
        <strain evidence="1 2">F117</strain>
    </source>
</reference>
<dbReference type="InterPro" id="IPR036390">
    <property type="entry name" value="WH_DNA-bd_sf"/>
</dbReference>
<evidence type="ECO:0000313" key="2">
    <source>
        <dbReference type="Proteomes" id="UP001262582"/>
    </source>
</evidence>